<reference evidence="3 4" key="1">
    <citation type="submission" date="2017-11" db="EMBL/GenBank/DDBJ databases">
        <title>Genome sequencing of Fusobacterium periodonticum KCOM 1259.</title>
        <authorList>
            <person name="Kook J.-K."/>
            <person name="Park S.-N."/>
            <person name="Lim Y.K."/>
        </authorList>
    </citation>
    <scope>NUCLEOTIDE SEQUENCE [LARGE SCALE GENOMIC DNA]</scope>
    <source>
        <strain evidence="3 4">KCOM 1259</strain>
    </source>
</reference>
<organism evidence="3 4">
    <name type="scientific">Fusobacterium pseudoperiodonticum</name>
    <dbReference type="NCBI Taxonomy" id="2663009"/>
    <lineage>
        <taxon>Bacteria</taxon>
        <taxon>Fusobacteriati</taxon>
        <taxon>Fusobacteriota</taxon>
        <taxon>Fusobacteriia</taxon>
        <taxon>Fusobacteriales</taxon>
        <taxon>Fusobacteriaceae</taxon>
        <taxon>Fusobacterium</taxon>
    </lineage>
</organism>
<protein>
    <submittedName>
        <fullName evidence="3">Uncharacterized protein</fullName>
    </submittedName>
</protein>
<keyword evidence="2" id="KW-0472">Membrane</keyword>
<feature type="coiled-coil region" evidence="1">
    <location>
        <begin position="19"/>
        <end position="46"/>
    </location>
</feature>
<keyword evidence="1" id="KW-0175">Coiled coil</keyword>
<feature type="transmembrane region" description="Helical" evidence="2">
    <location>
        <begin position="399"/>
        <end position="419"/>
    </location>
</feature>
<feature type="transmembrane region" description="Helical" evidence="2">
    <location>
        <begin position="169"/>
        <end position="192"/>
    </location>
</feature>
<evidence type="ECO:0000313" key="4">
    <source>
        <dbReference type="Proteomes" id="UP000229011"/>
    </source>
</evidence>
<keyword evidence="2" id="KW-1133">Transmembrane helix</keyword>
<evidence type="ECO:0000313" key="3">
    <source>
        <dbReference type="EMBL" id="PIM80618.1"/>
    </source>
</evidence>
<sequence length="543" mass="58859">MPIPFILAGAAALAGGVGHYKAKKMNEEAERKMEAAKDLFNSTKNRLFSSQKSMENTLISLGENKKIVLDTSMEQFISSYSKIKNVNLQINQNLYEIPNYTINHDEMRQLREISTTLNKMPIATGAATGAVIGLAASGALPIVGTLAGMAGTSILAGEFALAGSLASSALSFGAALTPISVVAAPVVLFTGISSAMKADENLEKARVAYAEASSKSAEMEVSITLCNAISDKSKMFNDLLNELNKLFSSCTPLLAGLVKKHTGIFKGNMVSADKLTEGEIKLIAVTRALAGAIKAVIDTPMLTEKGNISPDFETTYNKIEKDLITFNNQVKEVENSNLNIKPRALPKIKVEKTKETSLSFNFSDTGKNWFGLLIASVLAYFTYLKGISYFKTVVYNEKGIGIILGVLVFSFVSLIFINNNTNSLLFKAIKNINYFILSATATLLFFLSLPIVDTNYFWVKGFVVFFILAGILGQIGASTKKIGSIRQLFQTILAYFVAAAFLLLVFKGFITWTNFSIKTVAYVITGFYGLLSLGIAYGEGFEN</sequence>
<dbReference type="AlphaFoldDB" id="A0A2G9EIA3"/>
<comment type="caution">
    <text evidence="3">The sequence shown here is derived from an EMBL/GenBank/DDBJ whole genome shotgun (WGS) entry which is preliminary data.</text>
</comment>
<feature type="transmembrane region" description="Helical" evidence="2">
    <location>
        <begin position="519"/>
        <end position="538"/>
    </location>
</feature>
<dbReference type="GeneID" id="93328706"/>
<feature type="transmembrane region" description="Helical" evidence="2">
    <location>
        <begin position="369"/>
        <end position="387"/>
    </location>
</feature>
<name>A0A2G9EIA3_9FUSO</name>
<dbReference type="Proteomes" id="UP000229011">
    <property type="component" value="Unassembled WGS sequence"/>
</dbReference>
<keyword evidence="2" id="KW-0812">Transmembrane</keyword>
<feature type="transmembrane region" description="Helical" evidence="2">
    <location>
        <begin position="488"/>
        <end position="513"/>
    </location>
</feature>
<dbReference type="EMBL" id="PEQY01000001">
    <property type="protein sequence ID" value="PIM80618.1"/>
    <property type="molecule type" value="Genomic_DNA"/>
</dbReference>
<evidence type="ECO:0000256" key="1">
    <source>
        <dbReference type="SAM" id="Coils"/>
    </source>
</evidence>
<gene>
    <name evidence="3" type="ORF">CTM71_09720</name>
</gene>
<accession>A0A2G9EIA3</accession>
<feature type="transmembrane region" description="Helical" evidence="2">
    <location>
        <begin position="431"/>
        <end position="451"/>
    </location>
</feature>
<evidence type="ECO:0000256" key="2">
    <source>
        <dbReference type="SAM" id="Phobius"/>
    </source>
</evidence>
<dbReference type="RefSeq" id="WP_099959214.1">
    <property type="nucleotide sequence ID" value="NZ_PEQY01000001.1"/>
</dbReference>
<proteinExistence type="predicted"/>
<feature type="transmembrane region" description="Helical" evidence="2">
    <location>
        <begin position="457"/>
        <end position="476"/>
    </location>
</feature>